<protein>
    <submittedName>
        <fullName evidence="1">Uncharacterized protein</fullName>
    </submittedName>
</protein>
<evidence type="ECO:0000313" key="2">
    <source>
        <dbReference type="Proteomes" id="UP000541154"/>
    </source>
</evidence>
<name>A0A8H6A9K3_PETAA</name>
<accession>A0A8H6A9K3</accession>
<dbReference type="AlphaFoldDB" id="A0A8H6A9K3"/>
<keyword evidence="2" id="KW-1185">Reference proteome</keyword>
<dbReference type="Proteomes" id="UP000541154">
    <property type="component" value="Unassembled WGS sequence"/>
</dbReference>
<proteinExistence type="predicted"/>
<evidence type="ECO:0000313" key="1">
    <source>
        <dbReference type="EMBL" id="KAF5863619.1"/>
    </source>
</evidence>
<sequence>MLLSFDYLGGYVAFTNSTATDGNNNLGFAESNYLLMGSRLDIGQQTRYLPLKGILDNHEEYCINGCILIGHGNPALVAALSYPPNRGGFDSGGMIYHLQDEVLRNSGAPHTEVK</sequence>
<dbReference type="EMBL" id="SPNV01000048">
    <property type="protein sequence ID" value="KAF5863619.1"/>
    <property type="molecule type" value="Genomic_DNA"/>
</dbReference>
<comment type="caution">
    <text evidence="1">The sequence shown here is derived from an EMBL/GenBank/DDBJ whole genome shotgun (WGS) entry which is preliminary data.</text>
</comment>
<gene>
    <name evidence="1" type="ORF">ETB97_009713</name>
</gene>
<organism evidence="1 2">
    <name type="scientific">Petromyces alliaceus</name>
    <name type="common">Aspergillus alliaceus</name>
    <dbReference type="NCBI Taxonomy" id="209559"/>
    <lineage>
        <taxon>Eukaryota</taxon>
        <taxon>Fungi</taxon>
        <taxon>Dikarya</taxon>
        <taxon>Ascomycota</taxon>
        <taxon>Pezizomycotina</taxon>
        <taxon>Eurotiomycetes</taxon>
        <taxon>Eurotiomycetidae</taxon>
        <taxon>Eurotiales</taxon>
        <taxon>Aspergillaceae</taxon>
        <taxon>Aspergillus</taxon>
        <taxon>Aspergillus subgen. Circumdati</taxon>
    </lineage>
</organism>
<reference evidence="1 2" key="1">
    <citation type="submission" date="2019-04" db="EMBL/GenBank/DDBJ databases">
        <title>Aspergillus burnettii sp. nov., novel species from soil in southeast Queensland.</title>
        <authorList>
            <person name="Gilchrist C.L.M."/>
            <person name="Pitt J.I."/>
            <person name="Lange L."/>
            <person name="Lacey H.J."/>
            <person name="Vuong D."/>
            <person name="Midgley D.J."/>
            <person name="Greenfield P."/>
            <person name="Bradbury M."/>
            <person name="Lacey E."/>
            <person name="Busk P.K."/>
            <person name="Pilgaard B."/>
            <person name="Chooi Y.H."/>
            <person name="Piggott A.M."/>
        </authorList>
    </citation>
    <scope>NUCLEOTIDE SEQUENCE [LARGE SCALE GENOMIC DNA]</scope>
    <source>
        <strain evidence="1 2">FRR 5400</strain>
    </source>
</reference>